<evidence type="ECO:0000313" key="3">
    <source>
        <dbReference type="Proteomes" id="UP000323717"/>
    </source>
</evidence>
<evidence type="ECO:0000313" key="2">
    <source>
        <dbReference type="EMBL" id="KAA4665018.1"/>
    </source>
</evidence>
<name>A0A5M5C589_BACOV</name>
<organism evidence="1 3">
    <name type="scientific">Bacteroides ovatus</name>
    <dbReference type="NCBI Taxonomy" id="28116"/>
    <lineage>
        <taxon>Bacteria</taxon>
        <taxon>Pseudomonadati</taxon>
        <taxon>Bacteroidota</taxon>
        <taxon>Bacteroidia</taxon>
        <taxon>Bacteroidales</taxon>
        <taxon>Bacteroidaceae</taxon>
        <taxon>Bacteroides</taxon>
    </lineage>
</organism>
<sequence length="650" mass="75709">MKKLILFLVLGVLLSCQSTDNRRLEKTLDLAQSNRGELEKVIQYYSQNEADSLKLKAARFLIMNMPGHYSFIGRNYENYCKASEKIIFSKTSMNKKVDKLNKLIRQYPAECFERVEDCSIITADYLIQNINIAFEDWQRGNWAKGITFNEFCEYLLPYKCTETQAFDNWRTVLRPIANDTLQDFEHNDLWNKTSYWAAEAINMKLHDTVIIHVRKNMNGHYLYKVPFWCNIPSNSCETRTTTALAILRSKGFPVSYDFILQWATNNNAHSWLSVLTDHNRRIPCEGGHEPFLASVRPGECKGKVYRRTYSANPDLVLMNQHSSDIPPVFQDLFMKDVTDEYAATESPVFPVLSEKKESKEKYAYLTIFNGVDWTPIGFSRINSRKKVTFEKVEKGAVYMPAYYIDGKIKPFNYPALLNERGRLEFLIPGKENTQSIFVKRKYPLIRKAFIAAQRLKGGMFQAANKEDFSDAKTLHTFDEYSVSGNILISDTTRYRYWRYFSPRPFRCNIAELIFYTVGNKKLTGEIIGSEERSSNPNYLRKAAFDLNPLSYFASKTVRNGWVGLDLGEPKQVERIGYMIRNDGNNICVGDTYELFYWDIDGWHSIEKQIADDFELTFHNVPQNALLLLKNRSRGKDERIFLYRDSKQIWY</sequence>
<dbReference type="PANTHER" id="PTHR35532:SF5">
    <property type="entry name" value="CARBOHYDRATE-BINDING DOMAIN-CONTAINING PROTEIN"/>
    <property type="match status" value="1"/>
</dbReference>
<dbReference type="AlphaFoldDB" id="A0A5M5C589"/>
<evidence type="ECO:0000313" key="1">
    <source>
        <dbReference type="EMBL" id="KAA3953136.1"/>
    </source>
</evidence>
<protein>
    <submittedName>
        <fullName evidence="1">Discoidin domain-containing protein</fullName>
    </submittedName>
</protein>
<dbReference type="Proteomes" id="UP000435985">
    <property type="component" value="Unassembled WGS sequence"/>
</dbReference>
<dbReference type="RefSeq" id="WP_008775445.1">
    <property type="nucleotide sequence ID" value="NZ_CAAKNR010000237.1"/>
</dbReference>
<dbReference type="Gene3D" id="2.60.120.260">
    <property type="entry name" value="Galactose-binding domain-like"/>
    <property type="match status" value="2"/>
</dbReference>
<dbReference type="EMBL" id="VWFO01000007">
    <property type="protein sequence ID" value="KAA4665018.1"/>
    <property type="molecule type" value="Genomic_DNA"/>
</dbReference>
<dbReference type="InterPro" id="IPR008979">
    <property type="entry name" value="Galactose-bd-like_sf"/>
</dbReference>
<comment type="caution">
    <text evidence="1">The sequence shown here is derived from an EMBL/GenBank/DDBJ whole genome shotgun (WGS) entry which is preliminary data.</text>
</comment>
<dbReference type="SUPFAM" id="SSF49785">
    <property type="entry name" value="Galactose-binding domain-like"/>
    <property type="match status" value="1"/>
</dbReference>
<dbReference type="EMBL" id="VWLE01000064">
    <property type="protein sequence ID" value="KAA3953136.1"/>
    <property type="molecule type" value="Genomic_DNA"/>
</dbReference>
<reference evidence="3 4" key="1">
    <citation type="journal article" date="2019" name="Nat. Med.">
        <title>A library of human gut bacterial isolates paired with longitudinal multiomics data enables mechanistic microbiome research.</title>
        <authorList>
            <person name="Poyet M."/>
            <person name="Groussin M."/>
            <person name="Gibbons S.M."/>
            <person name="Avila-Pacheco J."/>
            <person name="Jiang X."/>
            <person name="Kearney S.M."/>
            <person name="Perrotta A.R."/>
            <person name="Berdy B."/>
            <person name="Zhao S."/>
            <person name="Lieberman T.D."/>
            <person name="Swanson P.K."/>
            <person name="Smith M."/>
            <person name="Roesemann S."/>
            <person name="Alexander J.E."/>
            <person name="Rich S.A."/>
            <person name="Livny J."/>
            <person name="Vlamakis H."/>
            <person name="Clish C."/>
            <person name="Bullock K."/>
            <person name="Deik A."/>
            <person name="Scott J."/>
            <person name="Pierce K.A."/>
            <person name="Xavier R.J."/>
            <person name="Alm E.J."/>
        </authorList>
    </citation>
    <scope>NUCLEOTIDE SEQUENCE [LARGE SCALE GENOMIC DNA]</scope>
    <source>
        <strain evidence="2 4">BIOML-A14</strain>
        <strain evidence="1 3">BIOML-A163</strain>
    </source>
</reference>
<accession>A0A5M5C589</accession>
<dbReference type="PANTHER" id="PTHR35532">
    <property type="entry name" value="SIMILAR TO POLYHYDROXYALKANOATE DEPOLYMERASE"/>
    <property type="match status" value="1"/>
</dbReference>
<evidence type="ECO:0000313" key="4">
    <source>
        <dbReference type="Proteomes" id="UP000435985"/>
    </source>
</evidence>
<gene>
    <name evidence="2" type="ORF">F3B98_08225</name>
    <name evidence="1" type="ORF">F3D71_06900</name>
</gene>
<proteinExistence type="predicted"/>
<dbReference type="PROSITE" id="PS51257">
    <property type="entry name" value="PROKAR_LIPOPROTEIN"/>
    <property type="match status" value="1"/>
</dbReference>
<dbReference type="Proteomes" id="UP000323717">
    <property type="component" value="Unassembled WGS sequence"/>
</dbReference>